<dbReference type="EMBL" id="JBANQN010000008">
    <property type="protein sequence ID" value="KAK6782105.1"/>
    <property type="molecule type" value="Genomic_DNA"/>
</dbReference>
<keyword evidence="2" id="KW-1185">Reference proteome</keyword>
<dbReference type="Proteomes" id="UP001371456">
    <property type="component" value="Unassembled WGS sequence"/>
</dbReference>
<proteinExistence type="predicted"/>
<protein>
    <submittedName>
        <fullName evidence="1">Uncharacterized protein</fullName>
    </submittedName>
</protein>
<accession>A0AAN8T5K2</accession>
<evidence type="ECO:0000313" key="1">
    <source>
        <dbReference type="EMBL" id="KAK6782105.1"/>
    </source>
</evidence>
<organism evidence="1 2">
    <name type="scientific">Solanum bulbocastanum</name>
    <name type="common">Wild potato</name>
    <dbReference type="NCBI Taxonomy" id="147425"/>
    <lineage>
        <taxon>Eukaryota</taxon>
        <taxon>Viridiplantae</taxon>
        <taxon>Streptophyta</taxon>
        <taxon>Embryophyta</taxon>
        <taxon>Tracheophyta</taxon>
        <taxon>Spermatophyta</taxon>
        <taxon>Magnoliopsida</taxon>
        <taxon>eudicotyledons</taxon>
        <taxon>Gunneridae</taxon>
        <taxon>Pentapetalae</taxon>
        <taxon>asterids</taxon>
        <taxon>lamiids</taxon>
        <taxon>Solanales</taxon>
        <taxon>Solanaceae</taxon>
        <taxon>Solanoideae</taxon>
        <taxon>Solaneae</taxon>
        <taxon>Solanum</taxon>
    </lineage>
</organism>
<dbReference type="PANTHER" id="PTHR48302:SF2">
    <property type="entry name" value="DUF1985 DOMAIN-CONTAINING PROTEIN"/>
    <property type="match status" value="1"/>
</dbReference>
<dbReference type="PANTHER" id="PTHR48302">
    <property type="entry name" value="ULP1 PROTEASE FAMILY, C-TERMINAL CATALYTIC DOMAIN CONTAINING PROTEIN"/>
    <property type="match status" value="1"/>
</dbReference>
<evidence type="ECO:0000313" key="2">
    <source>
        <dbReference type="Proteomes" id="UP001371456"/>
    </source>
</evidence>
<reference evidence="1 2" key="1">
    <citation type="submission" date="2024-02" db="EMBL/GenBank/DDBJ databases">
        <title>de novo genome assembly of Solanum bulbocastanum strain 11H21.</title>
        <authorList>
            <person name="Hosaka A.J."/>
        </authorList>
    </citation>
    <scope>NUCLEOTIDE SEQUENCE [LARGE SCALE GENOMIC DNA]</scope>
    <source>
        <tissue evidence="1">Young leaves</tissue>
    </source>
</reference>
<name>A0AAN8T5K2_SOLBU</name>
<dbReference type="AlphaFoldDB" id="A0AAN8T5K2"/>
<sequence length="41" mass="4735">MYHLNSMPYTLNVWVYECASVLDNDIAVKERNVISRICNCG</sequence>
<gene>
    <name evidence="1" type="ORF">RDI58_019901</name>
</gene>
<comment type="caution">
    <text evidence="1">The sequence shown here is derived from an EMBL/GenBank/DDBJ whole genome shotgun (WGS) entry which is preliminary data.</text>
</comment>